<gene>
    <name evidence="1" type="ORF">ACFO3M_05855</name>
</gene>
<protein>
    <recommendedName>
        <fullName evidence="3">Antibiotic biosynthesis monooxygenase</fullName>
    </recommendedName>
</protein>
<keyword evidence="2" id="KW-1185">Reference proteome</keyword>
<name>A0ABV9LG33_9ACTN</name>
<dbReference type="RefSeq" id="WP_387987473.1">
    <property type="nucleotide sequence ID" value="NZ_JBHSGR010000004.1"/>
</dbReference>
<organism evidence="1 2">
    <name type="scientific">Geodermatophilus arenarius</name>
    <dbReference type="NCBI Taxonomy" id="1137990"/>
    <lineage>
        <taxon>Bacteria</taxon>
        <taxon>Bacillati</taxon>
        <taxon>Actinomycetota</taxon>
        <taxon>Actinomycetes</taxon>
        <taxon>Geodermatophilales</taxon>
        <taxon>Geodermatophilaceae</taxon>
        <taxon>Geodermatophilus</taxon>
    </lineage>
</organism>
<evidence type="ECO:0008006" key="3">
    <source>
        <dbReference type="Google" id="ProtNLM"/>
    </source>
</evidence>
<accession>A0ABV9LG33</accession>
<evidence type="ECO:0000313" key="2">
    <source>
        <dbReference type="Proteomes" id="UP001596025"/>
    </source>
</evidence>
<comment type="caution">
    <text evidence="1">The sequence shown here is derived from an EMBL/GenBank/DDBJ whole genome shotgun (WGS) entry which is preliminary data.</text>
</comment>
<dbReference type="Proteomes" id="UP001596025">
    <property type="component" value="Unassembled WGS sequence"/>
</dbReference>
<dbReference type="EMBL" id="JBHSGR010000004">
    <property type="protein sequence ID" value="MFC4692909.1"/>
    <property type="molecule type" value="Genomic_DNA"/>
</dbReference>
<reference evidence="2" key="1">
    <citation type="journal article" date="2019" name="Int. J. Syst. Evol. Microbiol.">
        <title>The Global Catalogue of Microorganisms (GCM) 10K type strain sequencing project: providing services to taxonomists for standard genome sequencing and annotation.</title>
        <authorList>
            <consortium name="The Broad Institute Genomics Platform"/>
            <consortium name="The Broad Institute Genome Sequencing Center for Infectious Disease"/>
            <person name="Wu L."/>
            <person name="Ma J."/>
        </authorList>
    </citation>
    <scope>NUCLEOTIDE SEQUENCE [LARGE SCALE GENOMIC DNA]</scope>
    <source>
        <strain evidence="2">CCUG 62763</strain>
    </source>
</reference>
<evidence type="ECO:0000313" key="1">
    <source>
        <dbReference type="EMBL" id="MFC4692909.1"/>
    </source>
</evidence>
<sequence>MITLHIEHPISDLPTWKAAFDRFAERRRQGGVCGERVRHPVDDDRYVLVDLDFPTREQAQRFLDFLETTVWASRDSSPALAGTPRTCLLEPVRAAPSLSRRPG</sequence>
<proteinExistence type="predicted"/>